<dbReference type="AlphaFoldDB" id="A0A9P1CNZ3"/>
<comment type="caution">
    <text evidence="2">The sequence shown here is derived from an EMBL/GenBank/DDBJ whole genome shotgun (WGS) entry which is preliminary data.</text>
</comment>
<reference evidence="3 4" key="2">
    <citation type="submission" date="2024-05" db="EMBL/GenBank/DDBJ databases">
        <authorList>
            <person name="Chen Y."/>
            <person name="Shah S."/>
            <person name="Dougan E. K."/>
            <person name="Thang M."/>
            <person name="Chan C."/>
        </authorList>
    </citation>
    <scope>NUCLEOTIDE SEQUENCE [LARGE SCALE GENOMIC DNA]</scope>
</reference>
<reference evidence="2" key="1">
    <citation type="submission" date="2022-10" db="EMBL/GenBank/DDBJ databases">
        <authorList>
            <person name="Chen Y."/>
            <person name="Dougan E. K."/>
            <person name="Chan C."/>
            <person name="Rhodes N."/>
            <person name="Thang M."/>
        </authorList>
    </citation>
    <scope>NUCLEOTIDE SEQUENCE</scope>
</reference>
<sequence>MDEENDGLLSQAEVTPRAGWPVLRRPIQAAAILGAALLLLVGLTLASPSFARSARLSGILQLADKGIYPLIRGGTRIYGEDDEDDAVCVGHVLSSGAWLAAAALKIHAAVVECDPSRYGANVSQERLVTEYRGARPGLCARDIMGHMRDLAQTSMLLEGAATACGEDKIENIRCTTAVTNTLRQSFHASRFASELDVYCPLETNIFSLYLCINRVEGVGWALDAMLAGISASARYCGTKEKRVPQLDVGSCVGEIFGGAAYVAAAGMNIWAGADFECMSAQDPRDLVNLTQKEKDRINARCALFSSGAARTFAIASSKVTEAAGHCGASGNTACGRSMALGAAALSGAAEAMSIMRLECISPMSCCKETTRGKFVCDCTGPAIKDIRKANQVLRKRCARFTGSMLKELAVAVSLLSEGASECTKQDTSNFACASFVSGALAGYFFLVEAISRTTIRCKEDLDRFFCSQDIGFIGESVDLMTHAVGAALRDCGFGSTPRKSNWLSYGRRFFLP</sequence>
<evidence type="ECO:0000313" key="4">
    <source>
        <dbReference type="Proteomes" id="UP001152797"/>
    </source>
</evidence>
<evidence type="ECO:0000313" key="2">
    <source>
        <dbReference type="EMBL" id="CAI3995055.1"/>
    </source>
</evidence>
<dbReference type="EMBL" id="CAMXCT010002026">
    <property type="protein sequence ID" value="CAI3995055.1"/>
    <property type="molecule type" value="Genomic_DNA"/>
</dbReference>
<organism evidence="2">
    <name type="scientific">Cladocopium goreaui</name>
    <dbReference type="NCBI Taxonomy" id="2562237"/>
    <lineage>
        <taxon>Eukaryota</taxon>
        <taxon>Sar</taxon>
        <taxon>Alveolata</taxon>
        <taxon>Dinophyceae</taxon>
        <taxon>Suessiales</taxon>
        <taxon>Symbiodiniaceae</taxon>
        <taxon>Cladocopium</taxon>
    </lineage>
</organism>
<dbReference type="EMBL" id="CAMXCT030002026">
    <property type="protein sequence ID" value="CAL4782367.1"/>
    <property type="molecule type" value="Genomic_DNA"/>
</dbReference>
<dbReference type="EMBL" id="CAMXCT020002026">
    <property type="protein sequence ID" value="CAL1148430.1"/>
    <property type="molecule type" value="Genomic_DNA"/>
</dbReference>
<dbReference type="OrthoDB" id="425130at2759"/>
<protein>
    <submittedName>
        <fullName evidence="2">Uncharacterized protein</fullName>
    </submittedName>
</protein>
<feature type="transmembrane region" description="Helical" evidence="1">
    <location>
        <begin position="27"/>
        <end position="46"/>
    </location>
</feature>
<keyword evidence="1" id="KW-0812">Transmembrane</keyword>
<keyword evidence="4" id="KW-1185">Reference proteome</keyword>
<gene>
    <name evidence="2" type="ORF">C1SCF055_LOCUS21656</name>
</gene>
<keyword evidence="1" id="KW-1133">Transmembrane helix</keyword>
<evidence type="ECO:0000256" key="1">
    <source>
        <dbReference type="SAM" id="Phobius"/>
    </source>
</evidence>
<proteinExistence type="predicted"/>
<name>A0A9P1CNZ3_9DINO</name>
<accession>A0A9P1CNZ3</accession>
<dbReference type="Proteomes" id="UP001152797">
    <property type="component" value="Unassembled WGS sequence"/>
</dbReference>
<evidence type="ECO:0000313" key="3">
    <source>
        <dbReference type="EMBL" id="CAL4782367.1"/>
    </source>
</evidence>
<keyword evidence="1" id="KW-0472">Membrane</keyword>